<evidence type="ECO:0000313" key="3">
    <source>
        <dbReference type="Proteomes" id="UP000187406"/>
    </source>
</evidence>
<gene>
    <name evidence="2" type="ORF">CFOL_v3_09252</name>
</gene>
<organism evidence="2 3">
    <name type="scientific">Cephalotus follicularis</name>
    <name type="common">Albany pitcher plant</name>
    <dbReference type="NCBI Taxonomy" id="3775"/>
    <lineage>
        <taxon>Eukaryota</taxon>
        <taxon>Viridiplantae</taxon>
        <taxon>Streptophyta</taxon>
        <taxon>Embryophyta</taxon>
        <taxon>Tracheophyta</taxon>
        <taxon>Spermatophyta</taxon>
        <taxon>Magnoliopsida</taxon>
        <taxon>eudicotyledons</taxon>
        <taxon>Gunneridae</taxon>
        <taxon>Pentapetalae</taxon>
        <taxon>rosids</taxon>
        <taxon>fabids</taxon>
        <taxon>Oxalidales</taxon>
        <taxon>Cephalotaceae</taxon>
        <taxon>Cephalotus</taxon>
    </lineage>
</organism>
<comment type="caution">
    <text evidence="2">The sequence shown here is derived from an EMBL/GenBank/DDBJ whole genome shotgun (WGS) entry which is preliminary data.</text>
</comment>
<evidence type="ECO:0000313" key="2">
    <source>
        <dbReference type="EMBL" id="GAV65738.1"/>
    </source>
</evidence>
<feature type="compositionally biased region" description="Basic and acidic residues" evidence="1">
    <location>
        <begin position="102"/>
        <end position="111"/>
    </location>
</feature>
<dbReference type="Proteomes" id="UP000187406">
    <property type="component" value="Unassembled WGS sequence"/>
</dbReference>
<accession>A0A1Q3BCQ9</accession>
<feature type="region of interest" description="Disordered" evidence="1">
    <location>
        <begin position="102"/>
        <end position="123"/>
    </location>
</feature>
<dbReference type="AlphaFoldDB" id="A0A1Q3BCQ9"/>
<feature type="compositionally biased region" description="Low complexity" evidence="1">
    <location>
        <begin position="1"/>
        <end position="16"/>
    </location>
</feature>
<dbReference type="EMBL" id="BDDD01000430">
    <property type="protein sequence ID" value="GAV65738.1"/>
    <property type="molecule type" value="Genomic_DNA"/>
</dbReference>
<keyword evidence="3" id="KW-1185">Reference proteome</keyword>
<protein>
    <submittedName>
        <fullName evidence="2">Uncharacterized protein</fullName>
    </submittedName>
</protein>
<reference evidence="3" key="1">
    <citation type="submission" date="2016-04" db="EMBL/GenBank/DDBJ databases">
        <title>Cephalotus genome sequencing.</title>
        <authorList>
            <person name="Fukushima K."/>
            <person name="Hasebe M."/>
            <person name="Fang X."/>
        </authorList>
    </citation>
    <scope>NUCLEOTIDE SEQUENCE [LARGE SCALE GENOMIC DNA]</scope>
    <source>
        <strain evidence="3">cv. St1</strain>
    </source>
</reference>
<dbReference type="InParanoid" id="A0A1Q3BCQ9"/>
<feature type="region of interest" description="Disordered" evidence="1">
    <location>
        <begin position="1"/>
        <end position="30"/>
    </location>
</feature>
<proteinExistence type="predicted"/>
<sequence>MPSSLIKTQSSSSLQIKPRDQIPTDAPPSELHALIRNKRHPTQRATEIEMIKPPIEAHLVEHVATIQLANMVELFGEDDEAGKARAHGAQEVAVDLSRAEAGEAHGMEKAQEGGPKVTDAVGD</sequence>
<name>A0A1Q3BCQ9_CEPFO</name>
<evidence type="ECO:0000256" key="1">
    <source>
        <dbReference type="SAM" id="MobiDB-lite"/>
    </source>
</evidence>